<feature type="region of interest" description="Disordered" evidence="1">
    <location>
        <begin position="52"/>
        <end position="82"/>
    </location>
</feature>
<keyword evidence="3" id="KW-1185">Reference proteome</keyword>
<dbReference type="Proteomes" id="UP001066276">
    <property type="component" value="Chromosome 2_2"/>
</dbReference>
<evidence type="ECO:0000313" key="2">
    <source>
        <dbReference type="EMBL" id="KAJ1193543.1"/>
    </source>
</evidence>
<protein>
    <recommendedName>
        <fullName evidence="4">Secreted protein</fullName>
    </recommendedName>
</protein>
<accession>A0AAV7UXB4</accession>
<dbReference type="EMBL" id="JANPWB010000004">
    <property type="protein sequence ID" value="KAJ1193543.1"/>
    <property type="molecule type" value="Genomic_DNA"/>
</dbReference>
<proteinExistence type="predicted"/>
<evidence type="ECO:0008006" key="4">
    <source>
        <dbReference type="Google" id="ProtNLM"/>
    </source>
</evidence>
<evidence type="ECO:0000313" key="3">
    <source>
        <dbReference type="Proteomes" id="UP001066276"/>
    </source>
</evidence>
<evidence type="ECO:0000256" key="1">
    <source>
        <dbReference type="SAM" id="MobiDB-lite"/>
    </source>
</evidence>
<comment type="caution">
    <text evidence="2">The sequence shown here is derived from an EMBL/GenBank/DDBJ whole genome shotgun (WGS) entry which is preliminary data.</text>
</comment>
<sequence length="155" mass="17243">MLLQTPLFRCFSFYCCSGDAGHRERSRAVSSCCPGNAVNKYALKTLDESAHVPTSPRALSPGQQPVLRNRATTGTTRPSQRLPIGKKKENKILFFFLIRLCLHVSAFRHQFGTFLLYCIVPSTAPLLSARATMFTVLFNSCLADERLSFHTAGSR</sequence>
<reference evidence="2" key="1">
    <citation type="journal article" date="2022" name="bioRxiv">
        <title>Sequencing and chromosome-scale assembly of the giantPleurodeles waltlgenome.</title>
        <authorList>
            <person name="Brown T."/>
            <person name="Elewa A."/>
            <person name="Iarovenko S."/>
            <person name="Subramanian E."/>
            <person name="Araus A.J."/>
            <person name="Petzold A."/>
            <person name="Susuki M."/>
            <person name="Suzuki K.-i.T."/>
            <person name="Hayashi T."/>
            <person name="Toyoda A."/>
            <person name="Oliveira C."/>
            <person name="Osipova E."/>
            <person name="Leigh N.D."/>
            <person name="Simon A."/>
            <person name="Yun M.H."/>
        </authorList>
    </citation>
    <scope>NUCLEOTIDE SEQUENCE</scope>
    <source>
        <strain evidence="2">20211129_DDA</strain>
        <tissue evidence="2">Liver</tissue>
    </source>
</reference>
<gene>
    <name evidence="2" type="ORF">NDU88_002840</name>
</gene>
<name>A0AAV7UXB4_PLEWA</name>
<organism evidence="2 3">
    <name type="scientific">Pleurodeles waltl</name>
    <name type="common">Iberian ribbed newt</name>
    <dbReference type="NCBI Taxonomy" id="8319"/>
    <lineage>
        <taxon>Eukaryota</taxon>
        <taxon>Metazoa</taxon>
        <taxon>Chordata</taxon>
        <taxon>Craniata</taxon>
        <taxon>Vertebrata</taxon>
        <taxon>Euteleostomi</taxon>
        <taxon>Amphibia</taxon>
        <taxon>Batrachia</taxon>
        <taxon>Caudata</taxon>
        <taxon>Salamandroidea</taxon>
        <taxon>Salamandridae</taxon>
        <taxon>Pleurodelinae</taxon>
        <taxon>Pleurodeles</taxon>
    </lineage>
</organism>
<dbReference type="AlphaFoldDB" id="A0AAV7UXB4"/>
<feature type="compositionally biased region" description="Polar residues" evidence="1">
    <location>
        <begin position="70"/>
        <end position="79"/>
    </location>
</feature>